<proteinExistence type="predicted"/>
<protein>
    <recommendedName>
        <fullName evidence="3">DUF11 domain-containing protein</fullName>
    </recommendedName>
</protein>
<dbReference type="GO" id="GO:0004553">
    <property type="term" value="F:hydrolase activity, hydrolyzing O-glycosyl compounds"/>
    <property type="evidence" value="ECO:0007669"/>
    <property type="project" value="UniProtKB-ARBA"/>
</dbReference>
<name>A0A4Z1BPP9_9FLAO</name>
<reference evidence="1 2" key="1">
    <citation type="submission" date="2019-03" db="EMBL/GenBank/DDBJ databases">
        <title>Empedobacter tilapiae sp. nov., isolated from an intestine of Nile tilapia Oreochromis niloticus.</title>
        <authorList>
            <person name="Kim Y.-O."/>
            <person name="Yoon J.-H."/>
        </authorList>
    </citation>
    <scope>NUCLEOTIDE SEQUENCE [LARGE SCALE GENOMIC DNA]</scope>
    <source>
        <strain evidence="1 2">MRS2</strain>
    </source>
</reference>
<dbReference type="Gene3D" id="2.60.120.200">
    <property type="match status" value="1"/>
</dbReference>
<comment type="caution">
    <text evidence="1">The sequence shown here is derived from an EMBL/GenBank/DDBJ whole genome shotgun (WGS) entry which is preliminary data.</text>
</comment>
<accession>A0A4Z1BPP9</accession>
<dbReference type="SUPFAM" id="SSF49899">
    <property type="entry name" value="Concanavalin A-like lectins/glucanases"/>
    <property type="match status" value="1"/>
</dbReference>
<sequence>MSLNKLRFLLCVQFFILCVTLSAQFIIDESFKNSSVSSNVITGDNALLTSGKGDATGDGWLRLTASTGNQKGFAYINETFPSEQGVTIEFDYKTWGGNGADGFTVFLFDGNYGPTGTNIFKTGAFGGALGYSKSNSGAGMTGGYIGIGFDEYGNYASTSEGKNGGAGSSLYKNYVSIRGIAPDYKYLFGKAYSAGIAYTKIATVRPSDANFYRRVKIEITPEKGSYRIKTFLKSSITGAFVEHFSTVSSEKPFKTLKVGFAGSTGGSTNYHEIRNVTVKTPGGISVKKSADKTHLAEANASNPDANKITYTIEVSNFQSAKVSDIQFVDIIQDANGIQLNANQFVVESILLSGFVDTSNSLLQNNNNKITGTLGLEKFTEGKVTIVGRYVGAINGSRIKNDVSVNSILFEDDNLENNSAFVLTDILKANDDIYRWGSTNLFLGTNDKLDGLNTVLFFDGANKNAIISTIGTWPSGITLDTKTGQVNIVAGTQMPTKPLQYQICNLNGTCSIANVIFYDKENDLSITSLVDNQCGYNDKKNNYTLTIKNNSPFPIIASASDKVNVKFNVSNAAGYNKIETFDTGLGDNGKWNMSESYNANTTYDYIFTLKDNTTIPANSTITLQFTKDWNQLLNSTENNINSLNISLNYLNASNTNIDGDLSNNTNFVSVFWSNATQVPNVSTKKVNQHDKITVGEIADLGPNTNGYKFYLVDGTTEIPSNYLVPTATSQSFSFMYKSACDNNQVLVKVDVGFPDPGKITLTSGAEVNEKIICYGGEIEVLELQKATSPQTSRFIYTWEISFDDGVTWNKSEDIKNDDGNVEVAGQQSIKLTNVTRKTKVRRVAKMNMILGGSDNVSATSNEVTINVQEENEIILPEGVNSFAVKEGDAFTFPTISAKLPSTIKIFDSQGQVVGNSVSGLKKGEYSFTVEAITTSAAAKEGCVSYSTIRLMVYNLEDCNTVNKKIFATNAISWTSGLSGVANKNNAVNGNRADYATITGGVVILGIGTVGIDLYFTKPNGTLYTPSELKGKKVTVKLGEQYSGVKLAGAVSIVGRKTDAGVTTGNLGLLNASNVGSYSAVKGGLLDLLKGDNVFHFSFTPSSKGVPVDYNGIRIQLGSLLGVADLATVFYAYIEEEENINSPSYTPQEDIIVNPPASLLYPTEQRDVDGVKITGINNKNIKLNEFTNDVTWGNRSEVLNVASGLASVVHPYYAVDDSYDSYTLFNATAGVLNKQFLRTHLKQPARPGDQVQITLAYPNINILNLSLLQLGNFKIVYYLGDTKVGEERMEKFRILDIGLFNFKDKRRAVISRPITIPFDSFEIEQFNTVNVNLGDGLHIHDIRIAPMMLFEGQNDPKEVSTICAAELLAIQSPDYCTDYEISFAKILEFGEPYINEDGTQLVDREGNPIKTITKVEDIPNSTLRFSHLNSGLKYYHIDRLYTEFEKEELILVKVQTKRQGQNYGNPQYLRVKLKNCNEAIVNPVIKFGSK</sequence>
<dbReference type="OrthoDB" id="5726170at2"/>
<evidence type="ECO:0000313" key="2">
    <source>
        <dbReference type="Proteomes" id="UP000297998"/>
    </source>
</evidence>
<dbReference type="InterPro" id="IPR013320">
    <property type="entry name" value="ConA-like_dom_sf"/>
</dbReference>
<dbReference type="RefSeq" id="WP_135834925.1">
    <property type="nucleotide sequence ID" value="NZ_SRPE01000003.1"/>
</dbReference>
<evidence type="ECO:0000313" key="1">
    <source>
        <dbReference type="EMBL" id="TGN29477.1"/>
    </source>
</evidence>
<dbReference type="GO" id="GO:0005975">
    <property type="term" value="P:carbohydrate metabolic process"/>
    <property type="evidence" value="ECO:0007669"/>
    <property type="project" value="UniProtKB-ARBA"/>
</dbReference>
<gene>
    <name evidence="1" type="ORF">E4J94_05905</name>
</gene>
<evidence type="ECO:0008006" key="3">
    <source>
        <dbReference type="Google" id="ProtNLM"/>
    </source>
</evidence>
<organism evidence="1 2">
    <name type="scientific">Empedobacter tilapiae</name>
    <dbReference type="NCBI Taxonomy" id="2491114"/>
    <lineage>
        <taxon>Bacteria</taxon>
        <taxon>Pseudomonadati</taxon>
        <taxon>Bacteroidota</taxon>
        <taxon>Flavobacteriia</taxon>
        <taxon>Flavobacteriales</taxon>
        <taxon>Weeksellaceae</taxon>
        <taxon>Empedobacter</taxon>
    </lineage>
</organism>
<dbReference type="Proteomes" id="UP000297998">
    <property type="component" value="Unassembled WGS sequence"/>
</dbReference>
<keyword evidence="2" id="KW-1185">Reference proteome</keyword>
<dbReference type="EMBL" id="SRPE01000003">
    <property type="protein sequence ID" value="TGN29477.1"/>
    <property type="molecule type" value="Genomic_DNA"/>
</dbReference>